<gene>
    <name evidence="5" type="ORF">H8S40_00460</name>
</gene>
<evidence type="ECO:0000259" key="4">
    <source>
        <dbReference type="PROSITE" id="PS01124"/>
    </source>
</evidence>
<dbReference type="SUPFAM" id="SSF51182">
    <property type="entry name" value="RmlC-like cupins"/>
    <property type="match status" value="1"/>
</dbReference>
<dbReference type="RefSeq" id="WP_186864290.1">
    <property type="nucleotide sequence ID" value="NZ_JACOPE010000001.1"/>
</dbReference>
<dbReference type="PRINTS" id="PR00032">
    <property type="entry name" value="HTHARAC"/>
</dbReference>
<evidence type="ECO:0000313" key="6">
    <source>
        <dbReference type="Proteomes" id="UP000631576"/>
    </source>
</evidence>
<evidence type="ECO:0000256" key="2">
    <source>
        <dbReference type="ARBA" id="ARBA00023125"/>
    </source>
</evidence>
<evidence type="ECO:0000256" key="1">
    <source>
        <dbReference type="ARBA" id="ARBA00023015"/>
    </source>
</evidence>
<dbReference type="Proteomes" id="UP000631576">
    <property type="component" value="Unassembled WGS sequence"/>
</dbReference>
<dbReference type="InterPro" id="IPR018062">
    <property type="entry name" value="HTH_AraC-typ_CS"/>
</dbReference>
<dbReference type="InterPro" id="IPR018060">
    <property type="entry name" value="HTH_AraC"/>
</dbReference>
<keyword evidence="6" id="KW-1185">Reference proteome</keyword>
<evidence type="ECO:0000256" key="3">
    <source>
        <dbReference type="ARBA" id="ARBA00023163"/>
    </source>
</evidence>
<feature type="domain" description="HTH araC/xylS-type" evidence="4">
    <location>
        <begin position="250"/>
        <end position="347"/>
    </location>
</feature>
<dbReference type="InterPro" id="IPR009057">
    <property type="entry name" value="Homeodomain-like_sf"/>
</dbReference>
<evidence type="ECO:0000313" key="5">
    <source>
        <dbReference type="EMBL" id="MBC5682076.1"/>
    </source>
</evidence>
<dbReference type="SUPFAM" id="SSF46689">
    <property type="entry name" value="Homeodomain-like"/>
    <property type="match status" value="1"/>
</dbReference>
<dbReference type="PANTHER" id="PTHR43280">
    <property type="entry name" value="ARAC-FAMILY TRANSCRIPTIONAL REGULATOR"/>
    <property type="match status" value="1"/>
</dbReference>
<comment type="caution">
    <text evidence="5">The sequence shown here is derived from an EMBL/GenBank/DDBJ whole genome shotgun (WGS) entry which is preliminary data.</text>
</comment>
<organism evidence="5 6">
    <name type="scientific">Ruminococcus hominis</name>
    <dbReference type="NCBI Taxonomy" id="2763065"/>
    <lineage>
        <taxon>Bacteria</taxon>
        <taxon>Bacillati</taxon>
        <taxon>Bacillota</taxon>
        <taxon>Clostridia</taxon>
        <taxon>Eubacteriales</taxon>
        <taxon>Oscillospiraceae</taxon>
        <taxon>Ruminococcus</taxon>
    </lineage>
</organism>
<proteinExistence type="predicted"/>
<protein>
    <submittedName>
        <fullName evidence="5">Helix-turn-helix transcriptional regulator</fullName>
    </submittedName>
</protein>
<dbReference type="PROSITE" id="PS01124">
    <property type="entry name" value="HTH_ARAC_FAMILY_2"/>
    <property type="match status" value="1"/>
</dbReference>
<dbReference type="PROSITE" id="PS00041">
    <property type="entry name" value="HTH_ARAC_FAMILY_1"/>
    <property type="match status" value="1"/>
</dbReference>
<sequence length="349" mass="41206">MRFYDAYEYEIDTNLCKTEQRLKDLYFKNQDRHLEKPHDIKDCRDIFVKASHTDDCLFPKFLVDNLEEDLFFHKNLDCEIYKHFRYLPCNWHSHSFLEVLCVLHGSCSNYIQEQKLEMQSGDICIIAPNTQHAISVFSDDCIVFNIILRTSTFETAFFGTLSENDVLSDFFMRMLYHSPTHPYLLFRTHGDHELFNYVGYAYEEFIGNRQYKNRMLNSIIDAFFITLLRNHGANVIVPSLAEDDQNENLIFILKYIQEHFATVTLKELSSFFNYSERQLQRIIKSSTGMSFSENIQQLRMNQATRLLANPDISIAVISEELGYSDIGNFRQAFKKCFGMTPLEYRNRTR</sequence>
<dbReference type="PANTHER" id="PTHR43280:SF28">
    <property type="entry name" value="HTH-TYPE TRANSCRIPTIONAL ACTIVATOR RHAS"/>
    <property type="match status" value="1"/>
</dbReference>
<dbReference type="EMBL" id="JACOPE010000001">
    <property type="protein sequence ID" value="MBC5682076.1"/>
    <property type="molecule type" value="Genomic_DNA"/>
</dbReference>
<name>A0ABR7G3R0_9FIRM</name>
<dbReference type="Gene3D" id="2.60.120.10">
    <property type="entry name" value="Jelly Rolls"/>
    <property type="match status" value="1"/>
</dbReference>
<dbReference type="InterPro" id="IPR020449">
    <property type="entry name" value="Tscrpt_reg_AraC-type_HTH"/>
</dbReference>
<dbReference type="InterPro" id="IPR003313">
    <property type="entry name" value="AraC-bd"/>
</dbReference>
<reference evidence="5 6" key="1">
    <citation type="submission" date="2020-08" db="EMBL/GenBank/DDBJ databases">
        <title>Genome public.</title>
        <authorList>
            <person name="Liu C."/>
            <person name="Sun Q."/>
        </authorList>
    </citation>
    <scope>NUCLEOTIDE SEQUENCE [LARGE SCALE GENOMIC DNA]</scope>
    <source>
        <strain evidence="5 6">NSJ-13</strain>
    </source>
</reference>
<keyword evidence="3" id="KW-0804">Transcription</keyword>
<keyword evidence="1" id="KW-0805">Transcription regulation</keyword>
<dbReference type="Pfam" id="PF12833">
    <property type="entry name" value="HTH_18"/>
    <property type="match status" value="1"/>
</dbReference>
<dbReference type="InterPro" id="IPR014710">
    <property type="entry name" value="RmlC-like_jellyroll"/>
</dbReference>
<keyword evidence="2" id="KW-0238">DNA-binding</keyword>
<dbReference type="Pfam" id="PF02311">
    <property type="entry name" value="AraC_binding"/>
    <property type="match status" value="1"/>
</dbReference>
<dbReference type="InterPro" id="IPR011051">
    <property type="entry name" value="RmlC_Cupin_sf"/>
</dbReference>
<dbReference type="SMART" id="SM00342">
    <property type="entry name" value="HTH_ARAC"/>
    <property type="match status" value="1"/>
</dbReference>
<accession>A0ABR7G3R0</accession>
<dbReference type="Gene3D" id="1.10.10.60">
    <property type="entry name" value="Homeodomain-like"/>
    <property type="match status" value="1"/>
</dbReference>